<dbReference type="EMBL" id="HBUE01351373">
    <property type="protein sequence ID" value="CAG6603482.1"/>
    <property type="molecule type" value="Transcribed_RNA"/>
</dbReference>
<name>A0A8D8ID35_CULPI</name>
<organism evidence="2">
    <name type="scientific">Culex pipiens</name>
    <name type="common">House mosquito</name>
    <dbReference type="NCBI Taxonomy" id="7175"/>
    <lineage>
        <taxon>Eukaryota</taxon>
        <taxon>Metazoa</taxon>
        <taxon>Ecdysozoa</taxon>
        <taxon>Arthropoda</taxon>
        <taxon>Hexapoda</taxon>
        <taxon>Insecta</taxon>
        <taxon>Pterygota</taxon>
        <taxon>Neoptera</taxon>
        <taxon>Endopterygota</taxon>
        <taxon>Diptera</taxon>
        <taxon>Nematocera</taxon>
        <taxon>Culicoidea</taxon>
        <taxon>Culicidae</taxon>
        <taxon>Culicinae</taxon>
        <taxon>Culicini</taxon>
        <taxon>Culex</taxon>
        <taxon>Culex</taxon>
    </lineage>
</organism>
<dbReference type="EMBL" id="HBUE01244271">
    <property type="protein sequence ID" value="CAG6551188.1"/>
    <property type="molecule type" value="Transcribed_RNA"/>
</dbReference>
<evidence type="ECO:0000313" key="2">
    <source>
        <dbReference type="EMBL" id="CAG6551188.1"/>
    </source>
</evidence>
<accession>A0A8D8ID35</accession>
<evidence type="ECO:0000256" key="1">
    <source>
        <dbReference type="SAM" id="MobiDB-lite"/>
    </source>
</evidence>
<reference evidence="2" key="1">
    <citation type="submission" date="2021-05" db="EMBL/GenBank/DDBJ databases">
        <authorList>
            <person name="Alioto T."/>
            <person name="Alioto T."/>
            <person name="Gomez Garrido J."/>
        </authorList>
    </citation>
    <scope>NUCLEOTIDE SEQUENCE</scope>
</reference>
<proteinExistence type="predicted"/>
<protein>
    <submittedName>
        <fullName evidence="2">(northern house mosquito) hypothetical protein</fullName>
    </submittedName>
</protein>
<sequence>MWPLGARVLAGRSVRSGRLGRCAGAALGSLALQAGRAGVARGRFRKWRFLFFREARHSGDGDRDGAGLALASGGRRQGPPVDDAGRGRRAGHGTARPGRVQTVRGDFAGTQTVGRSVQAAGGGSTLF</sequence>
<feature type="region of interest" description="Disordered" evidence="1">
    <location>
        <begin position="57"/>
        <end position="108"/>
    </location>
</feature>
<dbReference type="AlphaFoldDB" id="A0A8D8ID35"/>